<dbReference type="Gene3D" id="2.60.40.10">
    <property type="entry name" value="Immunoglobulins"/>
    <property type="match status" value="1"/>
</dbReference>
<dbReference type="PANTHER" id="PTHR23197">
    <property type="entry name" value="TARSH-RELATED FIBRONECTIN DOMAIN-CONTAINING"/>
    <property type="match status" value="1"/>
</dbReference>
<evidence type="ECO:0000256" key="1">
    <source>
        <dbReference type="SAM" id="MobiDB-lite"/>
    </source>
</evidence>
<name>A0A3B5LUK1_9TELE</name>
<dbReference type="GO" id="GO:0010811">
    <property type="term" value="P:positive regulation of cell-substrate adhesion"/>
    <property type="evidence" value="ECO:0007669"/>
    <property type="project" value="TreeGrafter"/>
</dbReference>
<dbReference type="InterPro" id="IPR036116">
    <property type="entry name" value="FN3_sf"/>
</dbReference>
<dbReference type="GeneTree" id="ENSGT00530000063558"/>
<reference evidence="3" key="2">
    <citation type="submission" date="2025-09" db="UniProtKB">
        <authorList>
            <consortium name="Ensembl"/>
        </authorList>
    </citation>
    <scope>IDENTIFICATION</scope>
</reference>
<dbReference type="CDD" id="cd00063">
    <property type="entry name" value="FN3"/>
    <property type="match status" value="1"/>
</dbReference>
<reference evidence="3" key="1">
    <citation type="submission" date="2025-08" db="UniProtKB">
        <authorList>
            <consortium name="Ensembl"/>
        </authorList>
    </citation>
    <scope>IDENTIFICATION</scope>
</reference>
<dbReference type="InterPro" id="IPR003961">
    <property type="entry name" value="FN3_dom"/>
</dbReference>
<feature type="compositionally biased region" description="Polar residues" evidence="1">
    <location>
        <begin position="244"/>
        <end position="257"/>
    </location>
</feature>
<dbReference type="SUPFAM" id="SSF49265">
    <property type="entry name" value="Fibronectin type III"/>
    <property type="match status" value="1"/>
</dbReference>
<evidence type="ECO:0000313" key="3">
    <source>
        <dbReference type="Ensembl" id="ENSXCOP00000014530.1"/>
    </source>
</evidence>
<evidence type="ECO:0000313" key="4">
    <source>
        <dbReference type="Proteomes" id="UP000261380"/>
    </source>
</evidence>
<keyword evidence="2" id="KW-0732">Signal</keyword>
<accession>A0A3B5LUK1</accession>
<evidence type="ECO:0000256" key="2">
    <source>
        <dbReference type="SAM" id="SignalP"/>
    </source>
</evidence>
<feature type="region of interest" description="Disordered" evidence="1">
    <location>
        <begin position="244"/>
        <end position="266"/>
    </location>
</feature>
<dbReference type="GO" id="GO:0030198">
    <property type="term" value="P:extracellular matrix organization"/>
    <property type="evidence" value="ECO:0007669"/>
    <property type="project" value="TreeGrafter"/>
</dbReference>
<dbReference type="Ensembl" id="ENSXCOT00000014715.1">
    <property type="protein sequence ID" value="ENSXCOP00000014530.1"/>
    <property type="gene ID" value="ENSXCOG00000010860.1"/>
</dbReference>
<keyword evidence="4" id="KW-1185">Reference proteome</keyword>
<organism evidence="3 4">
    <name type="scientific">Xiphophorus couchianus</name>
    <name type="common">Monterrey platyfish</name>
    <dbReference type="NCBI Taxonomy" id="32473"/>
    <lineage>
        <taxon>Eukaryota</taxon>
        <taxon>Metazoa</taxon>
        <taxon>Chordata</taxon>
        <taxon>Craniata</taxon>
        <taxon>Vertebrata</taxon>
        <taxon>Euteleostomi</taxon>
        <taxon>Actinopterygii</taxon>
        <taxon>Neopterygii</taxon>
        <taxon>Teleostei</taxon>
        <taxon>Neoteleostei</taxon>
        <taxon>Acanthomorphata</taxon>
        <taxon>Ovalentaria</taxon>
        <taxon>Atherinomorphae</taxon>
        <taxon>Cyprinodontiformes</taxon>
        <taxon>Poeciliidae</taxon>
        <taxon>Poeciliinae</taxon>
        <taxon>Xiphophorus</taxon>
    </lineage>
</organism>
<proteinExistence type="predicted"/>
<dbReference type="InterPro" id="IPR013783">
    <property type="entry name" value="Ig-like_fold"/>
</dbReference>
<sequence length="392" mass="43305">MVALLLRVLLLLLIGGTVLLGGSPAQRIRVRRQNMKVRINATGDTIVMKFVRPGPDVKLEGYILGYGRNHLSPNAELSHHFVSDAEPKYLVAVQPIPVNDMKKHCTGKVNLEKPLHLVIGSISPTAVLLSWGNHLKTPYEKNWDRVSCLFYTIRYRERNRKWIYQTCPASDTVIDHLKPDTQYEFGVLKDEFLLGWRITASLLSVPEKGNSLIANRSRPAERRTAALPKLLPTSTPPANITVSNFPSRGGELQTTRGPSRAPDKLPNPEGNFHLHLSSVNILLNDLWLLWFYFDRTGRVSSSETCLLCSTFSILTAAVRPQDGSSLLRLALANERAKLGTWGNLTSCPLRAGLALSVCPSVCLSVCSSCQASGGLFFPQVFSFTSIPSSVCM</sequence>
<dbReference type="Proteomes" id="UP000261380">
    <property type="component" value="Unplaced"/>
</dbReference>
<feature type="signal peptide" evidence="2">
    <location>
        <begin position="1"/>
        <end position="25"/>
    </location>
</feature>
<dbReference type="AlphaFoldDB" id="A0A3B5LUK1"/>
<dbReference type="PANTHER" id="PTHR23197:SF10">
    <property type="entry name" value="TARGET OF NESH-SH3"/>
    <property type="match status" value="1"/>
</dbReference>
<feature type="chain" id="PRO_5017197356" evidence="2">
    <location>
        <begin position="26"/>
        <end position="392"/>
    </location>
</feature>
<protein>
    <submittedName>
        <fullName evidence="3">ABI family, member 3 (NESH) binding protein b</fullName>
    </submittedName>
</protein>